<dbReference type="InterPro" id="IPR006439">
    <property type="entry name" value="HAD-SF_hydro_IA"/>
</dbReference>
<protein>
    <submittedName>
        <fullName evidence="1">Uncharacterized protein</fullName>
    </submittedName>
</protein>
<dbReference type="NCBIfam" id="TIGR01509">
    <property type="entry name" value="HAD-SF-IA-v3"/>
    <property type="match status" value="1"/>
</dbReference>
<gene>
    <name evidence="1" type="ORF">DRE_00878</name>
</gene>
<dbReference type="HOGENOM" id="CLU_045011_13_0_1"/>
<evidence type="ECO:0000313" key="1">
    <source>
        <dbReference type="EMBL" id="EWC45479.1"/>
    </source>
</evidence>
<dbReference type="InterPro" id="IPR023198">
    <property type="entry name" value="PGP-like_dom2"/>
</dbReference>
<organism evidence="1 2">
    <name type="scientific">Drechslerella stenobrocha 248</name>
    <dbReference type="NCBI Taxonomy" id="1043628"/>
    <lineage>
        <taxon>Eukaryota</taxon>
        <taxon>Fungi</taxon>
        <taxon>Dikarya</taxon>
        <taxon>Ascomycota</taxon>
        <taxon>Pezizomycotina</taxon>
        <taxon>Orbiliomycetes</taxon>
        <taxon>Orbiliales</taxon>
        <taxon>Orbiliaceae</taxon>
        <taxon>Drechslerella</taxon>
    </lineage>
</organism>
<dbReference type="OrthoDB" id="40579at2759"/>
<sequence>METYVQTTESACFPDTSRSSLRDQAVSSLPIAQMLTAGHIRSFVFPPIRACIFDMDGLLIDSEDIYTRVTDEILARYNKGRLPWSIKAQLQGRPTQQAYDLLQSWAQLPLSQSDYLAETRRLQEEHFPTTQALPGVHSLLKNLTTSPSKPYIALATSSNSFSYDLKTSHLEESLFSYFEQDMIIKGDDPRIKSGRGKPAPDIYLLALDTINKKREKDMLERGASRDQILATRISPTECLVFEDSVPGVEAGRRAGMRCVWVPHEGLREQYKGREEQVLAGLTGEGRYLDEEAAGGGTSRIDVKEGVVLRKVDDGWGETKGSLEGFDFERYGILAL</sequence>
<dbReference type="GO" id="GO:1990738">
    <property type="term" value="F:pseudouridine 5'-phosphatase activity"/>
    <property type="evidence" value="ECO:0007669"/>
    <property type="project" value="EnsemblFungi"/>
</dbReference>
<keyword evidence="2" id="KW-1185">Reference proteome</keyword>
<dbReference type="Gene3D" id="1.10.150.240">
    <property type="entry name" value="Putative phosphatase, domain 2"/>
    <property type="match status" value="1"/>
</dbReference>
<dbReference type="PANTHER" id="PTHR18901">
    <property type="entry name" value="2-DEOXYGLUCOSE-6-PHOSPHATE PHOSPHATASE 2"/>
    <property type="match status" value="1"/>
</dbReference>
<dbReference type="SFLD" id="SFLDG01129">
    <property type="entry name" value="C1.5:_HAD__Beta-PGM__Phosphata"/>
    <property type="match status" value="1"/>
</dbReference>
<dbReference type="GO" id="GO:0008253">
    <property type="term" value="F:5'-nucleotidase activity"/>
    <property type="evidence" value="ECO:0007669"/>
    <property type="project" value="EnsemblFungi"/>
</dbReference>
<accession>W7HQS4</accession>
<dbReference type="SFLD" id="SFLDS00003">
    <property type="entry name" value="Haloacid_Dehalogenase"/>
    <property type="match status" value="1"/>
</dbReference>
<dbReference type="SUPFAM" id="SSF56784">
    <property type="entry name" value="HAD-like"/>
    <property type="match status" value="1"/>
</dbReference>
<dbReference type="EMBL" id="KI966427">
    <property type="protein sequence ID" value="EWC45479.1"/>
    <property type="molecule type" value="Genomic_DNA"/>
</dbReference>
<dbReference type="Proteomes" id="UP000024837">
    <property type="component" value="Unassembled WGS sequence"/>
</dbReference>
<dbReference type="InterPro" id="IPR023214">
    <property type="entry name" value="HAD_sf"/>
</dbReference>
<dbReference type="FunFam" id="1.10.150.240:FF:000001">
    <property type="entry name" value="Haloacid dehalogenase-like hydrolase domain"/>
    <property type="match status" value="1"/>
</dbReference>
<dbReference type="PANTHER" id="PTHR18901:SF38">
    <property type="entry name" value="PSEUDOURIDINE-5'-PHOSPHATASE"/>
    <property type="match status" value="1"/>
</dbReference>
<reference evidence="1 2" key="1">
    <citation type="submission" date="2013-05" db="EMBL/GenBank/DDBJ databases">
        <title>Drechslerella stenobrocha genome reveals carnivorous origination and mechanical trapping mechanism of predatory fungi.</title>
        <authorList>
            <person name="Liu X."/>
            <person name="Zhang W."/>
            <person name="Liu K."/>
        </authorList>
    </citation>
    <scope>NUCLEOTIDE SEQUENCE [LARGE SCALE GENOMIC DNA]</scope>
    <source>
        <strain evidence="1 2">248</strain>
    </source>
</reference>
<dbReference type="InterPro" id="IPR036412">
    <property type="entry name" value="HAD-like_sf"/>
</dbReference>
<evidence type="ECO:0000313" key="2">
    <source>
        <dbReference type="Proteomes" id="UP000024837"/>
    </source>
</evidence>
<proteinExistence type="predicted"/>
<dbReference type="Gene3D" id="3.40.50.1000">
    <property type="entry name" value="HAD superfamily/HAD-like"/>
    <property type="match status" value="1"/>
</dbReference>
<dbReference type="AlphaFoldDB" id="W7HQS4"/>
<name>W7HQS4_9PEZI</name>
<dbReference type="Pfam" id="PF00702">
    <property type="entry name" value="Hydrolase"/>
    <property type="match status" value="1"/>
</dbReference>